<evidence type="ECO:0000313" key="3">
    <source>
        <dbReference type="EMBL" id="KFN49116.1"/>
    </source>
</evidence>
<dbReference type="SUPFAM" id="SSF52833">
    <property type="entry name" value="Thioredoxin-like"/>
    <property type="match status" value="1"/>
</dbReference>
<protein>
    <recommendedName>
        <fullName evidence="1">Thiol:disulfide interchange protein</fullName>
    </recommendedName>
</protein>
<dbReference type="PANTHER" id="PTHR35272:SF4">
    <property type="entry name" value="THIOL:DISULFIDE INTERCHANGE PROTEIN DSBG"/>
    <property type="match status" value="1"/>
</dbReference>
<comment type="subcellular location">
    <subcellularLocation>
        <location evidence="1">Periplasm</location>
    </subcellularLocation>
</comment>
<organism evidence="3 4">
    <name type="scientific">Arenimonas malthae CC-JY-1</name>
    <dbReference type="NCBI Taxonomy" id="1384054"/>
    <lineage>
        <taxon>Bacteria</taxon>
        <taxon>Pseudomonadati</taxon>
        <taxon>Pseudomonadota</taxon>
        <taxon>Gammaproteobacteria</taxon>
        <taxon>Lysobacterales</taxon>
        <taxon>Lysobacteraceae</taxon>
        <taxon>Arenimonas</taxon>
    </lineage>
</organism>
<dbReference type="NCBIfam" id="NF008657">
    <property type="entry name" value="PRK11657.1"/>
    <property type="match status" value="1"/>
</dbReference>
<dbReference type="Gene3D" id="3.40.30.10">
    <property type="entry name" value="Glutaredoxin"/>
    <property type="match status" value="1"/>
</dbReference>
<gene>
    <name evidence="3" type="ORF">N790_05465</name>
</gene>
<dbReference type="InterPro" id="IPR036249">
    <property type="entry name" value="Thioredoxin-like_sf"/>
</dbReference>
<evidence type="ECO:0000256" key="1">
    <source>
        <dbReference type="RuleBase" id="RU364038"/>
    </source>
</evidence>
<dbReference type="GO" id="GO:0042597">
    <property type="term" value="C:periplasmic space"/>
    <property type="evidence" value="ECO:0007669"/>
    <property type="project" value="UniProtKB-SubCell"/>
</dbReference>
<keyword evidence="4" id="KW-1185">Reference proteome</keyword>
<reference evidence="3 4" key="1">
    <citation type="submission" date="2013-09" db="EMBL/GenBank/DDBJ databases">
        <title>Genome sequencing of Arenimonas malthae.</title>
        <authorList>
            <person name="Chen F."/>
            <person name="Wang G."/>
        </authorList>
    </citation>
    <scope>NUCLEOTIDE SEQUENCE [LARGE SCALE GENOMIC DNA]</scope>
    <source>
        <strain evidence="3 4">CC-JY-1</strain>
    </source>
</reference>
<comment type="function">
    <text evidence="1">Required for disulfide bond formation in some periplasmic proteins. Acts by transferring its disulfide bond to other proteins and is reduced in the process.</text>
</comment>
<evidence type="ECO:0000313" key="4">
    <source>
        <dbReference type="Proteomes" id="UP000029392"/>
    </source>
</evidence>
<dbReference type="InterPro" id="IPR012336">
    <property type="entry name" value="Thioredoxin-like_fold"/>
</dbReference>
<name>A0A091BBJ2_9GAMM</name>
<dbReference type="STRING" id="1384054.N790_05465"/>
<feature type="signal peptide" evidence="1">
    <location>
        <begin position="1"/>
        <end position="21"/>
    </location>
</feature>
<dbReference type="PATRIC" id="fig|1384054.3.peg.1080"/>
<comment type="similarity">
    <text evidence="1">Belongs to the thioredoxin family. DsbC subfamily.</text>
</comment>
<keyword evidence="1" id="KW-0676">Redox-active center</keyword>
<feature type="chain" id="PRO_5010005828" description="Thiol:disulfide interchange protein" evidence="1">
    <location>
        <begin position="22"/>
        <end position="187"/>
    </location>
</feature>
<feature type="domain" description="Thioredoxin-like fold" evidence="2">
    <location>
        <begin position="54"/>
        <end position="184"/>
    </location>
</feature>
<dbReference type="InterPro" id="IPR033954">
    <property type="entry name" value="DiS-bond_Isoase_DsbC/G"/>
</dbReference>
<keyword evidence="1" id="KW-0732">Signal</keyword>
<dbReference type="PANTHER" id="PTHR35272">
    <property type="entry name" value="THIOL:DISULFIDE INTERCHANGE PROTEIN DSBC-RELATED"/>
    <property type="match status" value="1"/>
</dbReference>
<accession>A0A091BBJ2</accession>
<evidence type="ECO:0000259" key="2">
    <source>
        <dbReference type="Pfam" id="PF13098"/>
    </source>
</evidence>
<dbReference type="Pfam" id="PF13098">
    <property type="entry name" value="Thioredoxin_2"/>
    <property type="match status" value="1"/>
</dbReference>
<proteinExistence type="inferred from homology"/>
<comment type="caution">
    <text evidence="3">The sequence shown here is derived from an EMBL/GenBank/DDBJ whole genome shotgun (WGS) entry which is preliminary data.</text>
</comment>
<dbReference type="EMBL" id="AVCH01000133">
    <property type="protein sequence ID" value="KFN49116.1"/>
    <property type="molecule type" value="Genomic_DNA"/>
</dbReference>
<dbReference type="eggNOG" id="COG1651">
    <property type="taxonomic scope" value="Bacteria"/>
</dbReference>
<dbReference type="Proteomes" id="UP000029392">
    <property type="component" value="Unassembled WGS sequence"/>
</dbReference>
<keyword evidence="1" id="KW-0574">Periplasm</keyword>
<dbReference type="AlphaFoldDB" id="A0A091BBJ2"/>
<sequence length="187" mass="19728">MARPLLPALLLALLLPLPGGAAVPAQAAPAAEARDDWARLASGHWVADGRADAPRLVYAFADPNCGYCNRFWLAARPFVESGQVQLRHLMVGIIGDDSPGKAAAILGADVPADALARNERHYREGGIRPLPAVPPALKAKLDANEKLLRALGFHGTPGLVYLDAEGRLKRFPGLPDTADLAEILGAP</sequence>
<dbReference type="InterPro" id="IPR051470">
    <property type="entry name" value="Thiol:disulfide_interchange"/>
</dbReference>
<dbReference type="CDD" id="cd03020">
    <property type="entry name" value="DsbA_DsbC_DsbG"/>
    <property type="match status" value="1"/>
</dbReference>
<dbReference type="RefSeq" id="WP_052385729.1">
    <property type="nucleotide sequence ID" value="NZ_AVCH01000133.1"/>
</dbReference>